<protein>
    <recommendedName>
        <fullName evidence="2">PH domain-containing protein</fullName>
    </recommendedName>
</protein>
<evidence type="ECO:0000256" key="1">
    <source>
        <dbReference type="SAM" id="MobiDB-lite"/>
    </source>
</evidence>
<sequence>MEQPMGNRLEILKKGYLIYKKSHKVFVMLCAPVSIADVSTVYHYLFPGKEGLQNRAAVLGNIAYAAMEETPVMILLQSEKNVTRPNFVHFIDVLSVEDEVDIGAACSIRINTKDHVLYFSATTSTEYQGWINAFQEAYRQAHSNAEPYQKEMEEAANAFDSQEVDDNINGNIPTRGFTQSLPRLSTISSSSTNFGNNNNNNRISIFSDISTSPEAVNRNNTGRKNSEPLFSRLFSSCKNPDPDMQYRRKNSSSES</sequence>
<evidence type="ECO:0000313" key="4">
    <source>
        <dbReference type="Proteomes" id="UP000193920"/>
    </source>
</evidence>
<feature type="region of interest" description="Disordered" evidence="1">
    <location>
        <begin position="216"/>
        <end position="255"/>
    </location>
</feature>
<dbReference type="SUPFAM" id="SSF50729">
    <property type="entry name" value="PH domain-like"/>
    <property type="match status" value="1"/>
</dbReference>
<organism evidence="3 4">
    <name type="scientific">Neocallimastix californiae</name>
    <dbReference type="NCBI Taxonomy" id="1754190"/>
    <lineage>
        <taxon>Eukaryota</taxon>
        <taxon>Fungi</taxon>
        <taxon>Fungi incertae sedis</taxon>
        <taxon>Chytridiomycota</taxon>
        <taxon>Chytridiomycota incertae sedis</taxon>
        <taxon>Neocallimastigomycetes</taxon>
        <taxon>Neocallimastigales</taxon>
        <taxon>Neocallimastigaceae</taxon>
        <taxon>Neocallimastix</taxon>
    </lineage>
</organism>
<evidence type="ECO:0000259" key="2">
    <source>
        <dbReference type="PROSITE" id="PS50003"/>
    </source>
</evidence>
<dbReference type="Gene3D" id="2.30.29.30">
    <property type="entry name" value="Pleckstrin-homology domain (PH domain)/Phosphotyrosine-binding domain (PTB)"/>
    <property type="match status" value="1"/>
</dbReference>
<dbReference type="InterPro" id="IPR001849">
    <property type="entry name" value="PH_domain"/>
</dbReference>
<reference evidence="3 4" key="1">
    <citation type="submission" date="2016-08" db="EMBL/GenBank/DDBJ databases">
        <title>A Parts List for Fungal Cellulosomes Revealed by Comparative Genomics.</title>
        <authorList>
            <consortium name="DOE Joint Genome Institute"/>
            <person name="Haitjema C.H."/>
            <person name="Gilmore S.P."/>
            <person name="Henske J.K."/>
            <person name="Solomon K.V."/>
            <person name="De Groot R."/>
            <person name="Kuo A."/>
            <person name="Mondo S.J."/>
            <person name="Salamov A.A."/>
            <person name="Labutti K."/>
            <person name="Zhao Z."/>
            <person name="Chiniquy J."/>
            <person name="Barry K."/>
            <person name="Brewer H.M."/>
            <person name="Purvine S.O."/>
            <person name="Wright A.T."/>
            <person name="Boxma B."/>
            <person name="Van Alen T."/>
            <person name="Hackstein J.H."/>
            <person name="Baker S.E."/>
            <person name="Grigoriev I.V."/>
            <person name="O'Malley M.A."/>
        </authorList>
    </citation>
    <scope>NUCLEOTIDE SEQUENCE [LARGE SCALE GENOMIC DNA]</scope>
    <source>
        <strain evidence="3 4">G1</strain>
    </source>
</reference>
<evidence type="ECO:0000313" key="3">
    <source>
        <dbReference type="EMBL" id="ORY56213.1"/>
    </source>
</evidence>
<accession>A0A1Y2DAB9</accession>
<keyword evidence="4" id="KW-1185">Reference proteome</keyword>
<dbReference type="AlphaFoldDB" id="A0A1Y2DAB9"/>
<dbReference type="OrthoDB" id="2125767at2759"/>
<gene>
    <name evidence="3" type="ORF">LY90DRAFT_669399</name>
</gene>
<proteinExistence type="predicted"/>
<dbReference type="PROSITE" id="PS50003">
    <property type="entry name" value="PH_DOMAIN"/>
    <property type="match status" value="1"/>
</dbReference>
<comment type="caution">
    <text evidence="3">The sequence shown here is derived from an EMBL/GenBank/DDBJ whole genome shotgun (WGS) entry which is preliminary data.</text>
</comment>
<dbReference type="InterPro" id="IPR011993">
    <property type="entry name" value="PH-like_dom_sf"/>
</dbReference>
<name>A0A1Y2DAB9_9FUNG</name>
<dbReference type="Proteomes" id="UP000193920">
    <property type="component" value="Unassembled WGS sequence"/>
</dbReference>
<dbReference type="EMBL" id="MCOG01000074">
    <property type="protein sequence ID" value="ORY56213.1"/>
    <property type="molecule type" value="Genomic_DNA"/>
</dbReference>
<feature type="domain" description="PH" evidence="2">
    <location>
        <begin position="108"/>
        <end position="139"/>
    </location>
</feature>